<dbReference type="FunFam" id="3.30.110.10:FF:000001">
    <property type="entry name" value="Translation initiation factor IF-3"/>
    <property type="match status" value="1"/>
</dbReference>
<dbReference type="GO" id="GO:0016020">
    <property type="term" value="C:membrane"/>
    <property type="evidence" value="ECO:0007669"/>
    <property type="project" value="TreeGrafter"/>
</dbReference>
<sequence length="202" mass="23005">MKSDNLKDQYRINERIRVREVRLVGDNVEQGVYPTAQALKIAEEQGMDLVEISPNAAPPVCRVIDYQKFLYQQKKRQKEQKAKSVKVVVKEIRFGPQTDDHDYNFKLKHAKGFLEEGSKVKAYVFFKGRSILFKEQGEVLLLRFANDLEDYGKVEQLPVLEGKRMIIMITPKKGAGTSAAKKAAASKQKAEEADNAKSEKEE</sequence>
<name>A0A9D1X6T3_9BACT</name>
<feature type="domain" description="Translation initiation factor 3 C-terminal" evidence="7">
    <location>
        <begin position="87"/>
        <end position="172"/>
    </location>
</feature>
<evidence type="ECO:0000259" key="7">
    <source>
        <dbReference type="Pfam" id="PF00707"/>
    </source>
</evidence>
<dbReference type="InterPro" id="IPR036787">
    <property type="entry name" value="T_IF-3_N_sf"/>
</dbReference>
<comment type="caution">
    <text evidence="9">The sequence shown here is derived from an EMBL/GenBank/DDBJ whole genome shotgun (WGS) entry which is preliminary data.</text>
</comment>
<accession>A0A9D1X6T3</accession>
<protein>
    <recommendedName>
        <fullName evidence="4 5">Translation initiation factor IF-3</fullName>
    </recommendedName>
</protein>
<evidence type="ECO:0000256" key="2">
    <source>
        <dbReference type="ARBA" id="ARBA00022540"/>
    </source>
</evidence>
<keyword evidence="3 4" id="KW-0648">Protein biosynthesis</keyword>
<dbReference type="GO" id="GO:0003743">
    <property type="term" value="F:translation initiation factor activity"/>
    <property type="evidence" value="ECO:0007669"/>
    <property type="project" value="UniProtKB-UniRule"/>
</dbReference>
<dbReference type="GO" id="GO:0005829">
    <property type="term" value="C:cytosol"/>
    <property type="evidence" value="ECO:0007669"/>
    <property type="project" value="TreeGrafter"/>
</dbReference>
<evidence type="ECO:0000313" key="9">
    <source>
        <dbReference type="EMBL" id="HIX73952.1"/>
    </source>
</evidence>
<evidence type="ECO:0000313" key="10">
    <source>
        <dbReference type="Proteomes" id="UP000886740"/>
    </source>
</evidence>
<reference evidence="9" key="2">
    <citation type="submission" date="2021-04" db="EMBL/GenBank/DDBJ databases">
        <authorList>
            <person name="Gilroy R."/>
        </authorList>
    </citation>
    <scope>NUCLEOTIDE SEQUENCE</scope>
    <source>
        <strain evidence="9">ChiGjej6B6-14162</strain>
    </source>
</reference>
<reference evidence="9" key="1">
    <citation type="journal article" date="2021" name="PeerJ">
        <title>Extensive microbial diversity within the chicken gut microbiome revealed by metagenomics and culture.</title>
        <authorList>
            <person name="Gilroy R."/>
            <person name="Ravi A."/>
            <person name="Getino M."/>
            <person name="Pursley I."/>
            <person name="Horton D.L."/>
            <person name="Alikhan N.F."/>
            <person name="Baker D."/>
            <person name="Gharbi K."/>
            <person name="Hall N."/>
            <person name="Watson M."/>
            <person name="Adriaenssens E.M."/>
            <person name="Foster-Nyarko E."/>
            <person name="Jarju S."/>
            <person name="Secka A."/>
            <person name="Antonio M."/>
            <person name="Oren A."/>
            <person name="Chaudhuri R.R."/>
            <person name="La Ragione R."/>
            <person name="Hildebrand F."/>
            <person name="Pallen M.J."/>
        </authorList>
    </citation>
    <scope>NUCLEOTIDE SEQUENCE</scope>
    <source>
        <strain evidence="9">ChiGjej6B6-14162</strain>
    </source>
</reference>
<evidence type="ECO:0000256" key="3">
    <source>
        <dbReference type="ARBA" id="ARBA00022917"/>
    </source>
</evidence>
<dbReference type="EMBL" id="DXEL01000024">
    <property type="protein sequence ID" value="HIX73952.1"/>
    <property type="molecule type" value="Genomic_DNA"/>
</dbReference>
<comment type="similarity">
    <text evidence="1 4">Belongs to the IF-3 family.</text>
</comment>
<feature type="region of interest" description="Disordered" evidence="6">
    <location>
        <begin position="173"/>
        <end position="202"/>
    </location>
</feature>
<dbReference type="SUPFAM" id="SSF54364">
    <property type="entry name" value="Translation initiation factor IF3, N-terminal domain"/>
    <property type="match status" value="1"/>
</dbReference>
<dbReference type="HAMAP" id="MF_00080">
    <property type="entry name" value="IF_3"/>
    <property type="match status" value="1"/>
</dbReference>
<dbReference type="GO" id="GO:0032790">
    <property type="term" value="P:ribosome disassembly"/>
    <property type="evidence" value="ECO:0007669"/>
    <property type="project" value="TreeGrafter"/>
</dbReference>
<dbReference type="Proteomes" id="UP000886740">
    <property type="component" value="Unassembled WGS sequence"/>
</dbReference>
<dbReference type="Pfam" id="PF00707">
    <property type="entry name" value="IF3_C"/>
    <property type="match status" value="1"/>
</dbReference>
<evidence type="ECO:0000256" key="1">
    <source>
        <dbReference type="ARBA" id="ARBA00005439"/>
    </source>
</evidence>
<dbReference type="InterPro" id="IPR019814">
    <property type="entry name" value="Translation_initiation_fac_3_N"/>
</dbReference>
<dbReference type="SUPFAM" id="SSF55200">
    <property type="entry name" value="Translation initiation factor IF3, C-terminal domain"/>
    <property type="match status" value="1"/>
</dbReference>
<comment type="subcellular location">
    <subcellularLocation>
        <location evidence="4">Cytoplasm</location>
    </subcellularLocation>
</comment>
<dbReference type="Pfam" id="PF05198">
    <property type="entry name" value="IF3_N"/>
    <property type="match status" value="1"/>
</dbReference>
<dbReference type="GO" id="GO:0043022">
    <property type="term" value="F:ribosome binding"/>
    <property type="evidence" value="ECO:0007669"/>
    <property type="project" value="UniProtKB-ARBA"/>
</dbReference>
<dbReference type="InterPro" id="IPR001288">
    <property type="entry name" value="Translation_initiation_fac_3"/>
</dbReference>
<dbReference type="PANTHER" id="PTHR10938">
    <property type="entry name" value="TRANSLATION INITIATION FACTOR IF-3"/>
    <property type="match status" value="1"/>
</dbReference>
<dbReference type="PANTHER" id="PTHR10938:SF0">
    <property type="entry name" value="TRANSLATION INITIATION FACTOR IF-3, MITOCHONDRIAL"/>
    <property type="match status" value="1"/>
</dbReference>
<comment type="function">
    <text evidence="4">IF-3 binds to the 30S ribosomal subunit and shifts the equilibrium between 70S ribosomes and their 50S and 30S subunits in favor of the free subunits, thus enhancing the availability of 30S subunits on which protein synthesis initiation begins.</text>
</comment>
<dbReference type="InterPro" id="IPR019815">
    <property type="entry name" value="Translation_initiation_fac_3_C"/>
</dbReference>
<dbReference type="NCBIfam" id="TIGR00168">
    <property type="entry name" value="infC"/>
    <property type="match status" value="1"/>
</dbReference>
<feature type="domain" description="Translation initiation factor 3 N-terminal" evidence="8">
    <location>
        <begin position="12"/>
        <end position="80"/>
    </location>
</feature>
<evidence type="ECO:0000256" key="5">
    <source>
        <dbReference type="NCBIfam" id="TIGR00168"/>
    </source>
</evidence>
<evidence type="ECO:0000259" key="8">
    <source>
        <dbReference type="Pfam" id="PF05198"/>
    </source>
</evidence>
<keyword evidence="2 4" id="KW-0396">Initiation factor</keyword>
<dbReference type="Gene3D" id="3.10.20.80">
    <property type="entry name" value="Translation initiation factor 3 (IF-3), N-terminal domain"/>
    <property type="match status" value="1"/>
</dbReference>
<organism evidence="9 10">
    <name type="scientific">Candidatus Parabacteroides intestinipullorum</name>
    <dbReference type="NCBI Taxonomy" id="2838723"/>
    <lineage>
        <taxon>Bacteria</taxon>
        <taxon>Pseudomonadati</taxon>
        <taxon>Bacteroidota</taxon>
        <taxon>Bacteroidia</taxon>
        <taxon>Bacteroidales</taxon>
        <taxon>Tannerellaceae</taxon>
        <taxon>Parabacteroides</taxon>
    </lineage>
</organism>
<feature type="compositionally biased region" description="Basic and acidic residues" evidence="6">
    <location>
        <begin position="188"/>
        <end position="202"/>
    </location>
</feature>
<comment type="subunit">
    <text evidence="4">Monomer.</text>
</comment>
<feature type="compositionally biased region" description="Low complexity" evidence="6">
    <location>
        <begin position="173"/>
        <end position="187"/>
    </location>
</feature>
<gene>
    <name evidence="4 9" type="primary">infC</name>
    <name evidence="9" type="ORF">H9977_02765</name>
</gene>
<dbReference type="InterPro" id="IPR036788">
    <property type="entry name" value="T_IF-3_C_sf"/>
</dbReference>
<dbReference type="FunFam" id="3.10.20.80:FF:000001">
    <property type="entry name" value="Translation initiation factor IF-3"/>
    <property type="match status" value="1"/>
</dbReference>
<dbReference type="AlphaFoldDB" id="A0A9D1X6T3"/>
<keyword evidence="4" id="KW-0963">Cytoplasm</keyword>
<evidence type="ECO:0000256" key="6">
    <source>
        <dbReference type="SAM" id="MobiDB-lite"/>
    </source>
</evidence>
<evidence type="ECO:0000256" key="4">
    <source>
        <dbReference type="HAMAP-Rule" id="MF_00080"/>
    </source>
</evidence>
<proteinExistence type="inferred from homology"/>
<dbReference type="Gene3D" id="3.30.110.10">
    <property type="entry name" value="Translation initiation factor 3 (IF-3), C-terminal domain"/>
    <property type="match status" value="1"/>
</dbReference>